<keyword evidence="3" id="KW-0482">Metalloprotease</keyword>
<dbReference type="EMBL" id="VSLD01000003">
    <property type="protein sequence ID" value="TYC98822.1"/>
    <property type="molecule type" value="Genomic_DNA"/>
</dbReference>
<keyword evidence="1" id="KW-1133">Transmembrane helix</keyword>
<keyword evidence="1" id="KW-0812">Transmembrane</keyword>
<evidence type="ECO:0000259" key="2">
    <source>
        <dbReference type="Pfam" id="PF02517"/>
    </source>
</evidence>
<dbReference type="Proteomes" id="UP000323410">
    <property type="component" value="Unassembled WGS sequence"/>
</dbReference>
<dbReference type="Pfam" id="PF02517">
    <property type="entry name" value="Rce1-like"/>
    <property type="match status" value="1"/>
</dbReference>
<feature type="transmembrane region" description="Helical" evidence="1">
    <location>
        <begin position="199"/>
        <end position="220"/>
    </location>
</feature>
<feature type="transmembrane region" description="Helical" evidence="1">
    <location>
        <begin position="171"/>
        <end position="192"/>
    </location>
</feature>
<dbReference type="InterPro" id="IPR003675">
    <property type="entry name" value="Rce1/LyrA-like_dom"/>
</dbReference>
<feature type="transmembrane region" description="Helical" evidence="1">
    <location>
        <begin position="12"/>
        <end position="37"/>
    </location>
</feature>
<feature type="transmembrane region" description="Helical" evidence="1">
    <location>
        <begin position="43"/>
        <end position="63"/>
    </location>
</feature>
<keyword evidence="4" id="KW-1185">Reference proteome</keyword>
<feature type="transmembrane region" description="Helical" evidence="1">
    <location>
        <begin position="84"/>
        <end position="106"/>
    </location>
</feature>
<dbReference type="GO" id="GO:0004175">
    <property type="term" value="F:endopeptidase activity"/>
    <property type="evidence" value="ECO:0007669"/>
    <property type="project" value="UniProtKB-ARBA"/>
</dbReference>
<proteinExistence type="predicted"/>
<dbReference type="GO" id="GO:0080120">
    <property type="term" value="P:CAAX-box protein maturation"/>
    <property type="evidence" value="ECO:0007669"/>
    <property type="project" value="UniProtKB-ARBA"/>
</dbReference>
<name>A0A5D0XSM3_9MICC</name>
<keyword evidence="3" id="KW-0378">Hydrolase</keyword>
<dbReference type="AlphaFoldDB" id="A0A5D0XSM3"/>
<keyword evidence="1" id="KW-0472">Membrane</keyword>
<dbReference type="RefSeq" id="WP_148600606.1">
    <property type="nucleotide sequence ID" value="NZ_VSLD01000003.1"/>
</dbReference>
<feature type="domain" description="CAAX prenyl protease 2/Lysostaphin resistance protein A-like" evidence="2">
    <location>
        <begin position="122"/>
        <end position="211"/>
    </location>
</feature>
<dbReference type="OrthoDB" id="2080360at201174"/>
<sequence length="222" mass="22630">MPQSSGAQARSHYALVGLAATCLVAAVVTTLASGPLASRLGPVGTYVALASMWVIAILAAIAWCRLAPAETLGLKRLSFRDTMLALAAGVGLAIAVPLLSVGAAGIGGYETGTVETAAQFDVGIAVVGVLTAAVTEEVVYRAVAMGALTALRAPTVLVLLVPALLFTLTHWAWGLPHTVFVVFPLSVALGALYLWRRSLAVNIVAHLVADLPVVVLAAVAST</sequence>
<evidence type="ECO:0000313" key="4">
    <source>
        <dbReference type="Proteomes" id="UP000323410"/>
    </source>
</evidence>
<evidence type="ECO:0000313" key="3">
    <source>
        <dbReference type="EMBL" id="TYC98822.1"/>
    </source>
</evidence>
<evidence type="ECO:0000256" key="1">
    <source>
        <dbReference type="SAM" id="Phobius"/>
    </source>
</evidence>
<feature type="transmembrane region" description="Helical" evidence="1">
    <location>
        <begin position="142"/>
        <end position="165"/>
    </location>
</feature>
<organism evidence="3 4">
    <name type="scientific">Arthrobacter echini</name>
    <dbReference type="NCBI Taxonomy" id="1529066"/>
    <lineage>
        <taxon>Bacteria</taxon>
        <taxon>Bacillati</taxon>
        <taxon>Actinomycetota</taxon>
        <taxon>Actinomycetes</taxon>
        <taxon>Micrococcales</taxon>
        <taxon>Micrococcaceae</taxon>
        <taxon>Arthrobacter</taxon>
    </lineage>
</organism>
<feature type="transmembrane region" description="Helical" evidence="1">
    <location>
        <begin position="118"/>
        <end position="135"/>
    </location>
</feature>
<keyword evidence="3" id="KW-0645">Protease</keyword>
<accession>A0A5D0XSM3</accession>
<dbReference type="GO" id="GO:0006508">
    <property type="term" value="P:proteolysis"/>
    <property type="evidence" value="ECO:0007669"/>
    <property type="project" value="UniProtKB-KW"/>
</dbReference>
<gene>
    <name evidence="3" type="ORF">FQ377_07330</name>
</gene>
<reference evidence="3 4" key="1">
    <citation type="submission" date="2019-08" db="EMBL/GenBank/DDBJ databases">
        <title>Genone of Arthrobacter echini P9.</title>
        <authorList>
            <person name="Bowman J.P."/>
        </authorList>
    </citation>
    <scope>NUCLEOTIDE SEQUENCE [LARGE SCALE GENOMIC DNA]</scope>
    <source>
        <strain evidence="3 4">P9</strain>
    </source>
</reference>
<protein>
    <submittedName>
        <fullName evidence="3">CPBP family intramembrane metalloprotease</fullName>
    </submittedName>
</protein>
<comment type="caution">
    <text evidence="3">The sequence shown here is derived from an EMBL/GenBank/DDBJ whole genome shotgun (WGS) entry which is preliminary data.</text>
</comment>
<dbReference type="GO" id="GO:0008237">
    <property type="term" value="F:metallopeptidase activity"/>
    <property type="evidence" value="ECO:0007669"/>
    <property type="project" value="UniProtKB-KW"/>
</dbReference>